<dbReference type="Proteomes" id="UP000263753">
    <property type="component" value="Chromosome"/>
</dbReference>
<evidence type="ECO:0000313" key="3">
    <source>
        <dbReference type="Proteomes" id="UP000263753"/>
    </source>
</evidence>
<accession>A0A3B7LZT2</accession>
<reference evidence="3" key="1">
    <citation type="submission" date="2018-09" db="EMBL/GenBank/DDBJ databases">
        <title>The complete genome of Acinetobacter sp. strain WCHAc010005.</title>
        <authorList>
            <person name="Hu Y."/>
            <person name="Long H."/>
            <person name="Feng Y."/>
            <person name="Zong Z."/>
        </authorList>
    </citation>
    <scope>NUCLEOTIDE SEQUENCE [LARGE SCALE GENOMIC DNA]</scope>
    <source>
        <strain evidence="3">WCHAc010005</strain>
    </source>
</reference>
<keyword evidence="1" id="KW-0732">Signal</keyword>
<name>A0A3B7LZT2_9GAMM</name>
<protein>
    <submittedName>
        <fullName evidence="2">SRPBCC family protein</fullName>
    </submittedName>
</protein>
<dbReference type="EMBL" id="CP032134">
    <property type="protein sequence ID" value="AXY57888.1"/>
    <property type="molecule type" value="Genomic_DNA"/>
</dbReference>
<evidence type="ECO:0000256" key="1">
    <source>
        <dbReference type="SAM" id="SignalP"/>
    </source>
</evidence>
<dbReference type="AlphaFoldDB" id="A0A3B7LZT2"/>
<proteinExistence type="predicted"/>
<dbReference type="SUPFAM" id="SSF55961">
    <property type="entry name" value="Bet v1-like"/>
    <property type="match status" value="1"/>
</dbReference>
<feature type="chain" id="PRO_5017774176" evidence="1">
    <location>
        <begin position="22"/>
        <end position="432"/>
    </location>
</feature>
<evidence type="ECO:0000313" key="2">
    <source>
        <dbReference type="EMBL" id="AXY57888.1"/>
    </source>
</evidence>
<sequence length="432" mass="48085">MRIMQWKLLLVTTLICSSSWAKLTDWTDNVPSSLSLFNNSAEELAGLTANRIVIFAHPVQQIHLPTMKSNTKTSARFYSGAVVIPTSNQNIAKLLSTYSGYAGLFPTVKSVRILEQKDSISQVRYSIHIPTPIPVLNFKENITMQHHLTANSISSLVIDAPIPYGAGKLEWFDLGNNKTLVTITQWGDLTQPKGFIFSKILKALPEVRLGMPAGTDAFLLEALQRRYRPSSATPLKAGELPYPSLNSQQMQKIASLSQQSQEPVSFILPQNQVPYTHGMENMRFTTSYQYYAATPEALQPWLKPTAYKTLFPRQVKQIKSTAAGNNAEDAAFKISVGLGVISIPFDFQMRFQYPDATQNSFYANGGDLKFVRGAMRIIPQKNGTLLNVISAVKIDEKAPFLLRAMRSLPYHEILPAVGGNTVFTLKIKQKLK</sequence>
<dbReference type="RefSeq" id="WP_087512789.1">
    <property type="nucleotide sequence ID" value="NZ_CP032134.1"/>
</dbReference>
<gene>
    <name evidence="2" type="ORF">CDG60_15750</name>
</gene>
<organism evidence="2 3">
    <name type="scientific">Acinetobacter chinensis</name>
    <dbReference type="NCBI Taxonomy" id="2004650"/>
    <lineage>
        <taxon>Bacteria</taxon>
        <taxon>Pseudomonadati</taxon>
        <taxon>Pseudomonadota</taxon>
        <taxon>Gammaproteobacteria</taxon>
        <taxon>Moraxellales</taxon>
        <taxon>Moraxellaceae</taxon>
        <taxon>Acinetobacter</taxon>
    </lineage>
</organism>
<feature type="signal peptide" evidence="1">
    <location>
        <begin position="1"/>
        <end position="21"/>
    </location>
</feature>
<dbReference type="KEGG" id="achi:CDG60_15750"/>